<dbReference type="GO" id="GO:0003723">
    <property type="term" value="F:RNA binding"/>
    <property type="evidence" value="ECO:0007669"/>
    <property type="project" value="InterPro"/>
</dbReference>
<evidence type="ECO:0000259" key="2">
    <source>
        <dbReference type="PROSITE" id="PS50128"/>
    </source>
</evidence>
<feature type="compositionally biased region" description="Basic and acidic residues" evidence="1">
    <location>
        <begin position="667"/>
        <end position="681"/>
    </location>
</feature>
<dbReference type="InterPro" id="IPR035967">
    <property type="entry name" value="SWAP/Surp_sf"/>
</dbReference>
<dbReference type="AlphaFoldDB" id="A0AA39LFM8"/>
<feature type="region of interest" description="Disordered" evidence="1">
    <location>
        <begin position="1"/>
        <end position="62"/>
    </location>
</feature>
<feature type="region of interest" description="Disordered" evidence="1">
    <location>
        <begin position="667"/>
        <end position="759"/>
    </location>
</feature>
<feature type="compositionally biased region" description="Low complexity" evidence="1">
    <location>
        <begin position="690"/>
        <end position="712"/>
    </location>
</feature>
<dbReference type="Pfam" id="PF04818">
    <property type="entry name" value="CID"/>
    <property type="match status" value="1"/>
</dbReference>
<dbReference type="Pfam" id="PF01805">
    <property type="entry name" value="Surp"/>
    <property type="match status" value="1"/>
</dbReference>
<proteinExistence type="predicted"/>
<sequence>MDQHSRFHSPQSFGAFNQPPPAPQQGQRSFFPVRNVAPPRHPLPMPTNTSVRPPQLPPQDDDLRKLIDQTADYIAQHGPESEEETRRINYGNPRFQFLFGGEHSEYYRCRLMSAVRNLHGPAAFSQPPPFVPRSAEPIPPRFPPPPIFNLETARSQVEALRKKLTDSHANLLAQYNSMNSSREDKISAVVKQAEKDRTFAVLQKVNLNIEPLNVLLKQLEDSCSKEVIQTCKNWIFENCDSDQLREVVLSYLLFRVKEDDTSDTFKLHLLYLVNDWAIYAQRKRLENVRQCLSRYVPQMYAFAALSREDKPSTVIDKLEKLLAVWEKSKTFDDNTLKQVKNPTQVKANYKLTLYSETQKADREVSARVFADYGIYEQQHNEFQKHALVQIEALEKQIADFEANGCVEPPPVTAVNQVTVPVAICPPSSSIVSSSSDVQRRSRFDQKSVEPPTTNNHQVNSPSFNTPPPSTSRWNVMPPDAPGGFFNPPPATPEVTGGFFNTPSTVTNRVPPPQVAPMPLRDIILPHNHSHSPAPASAPTFSNGVQREENSHNSRHKHHFELSAGDMMTGVPDNALTYEPVDPDAVHQWDSANAQPSQEVIAALDQFYDTHISPDNPRDADGWEKLGLQDYFTMKEEHRRKLLEELEKEGESIEDIITNKFILERDNPEQAERERIENERASELGNIREASSSQSPRNSPDNDSSSSRQSRNNHFSEKSPQRRSRTRSPSPCERPSFGGPQRSSLFDNHNNGSSVEDGNIGARMMARMGWNGRGLGSSGA</sequence>
<feature type="domain" description="G-patch" evidence="3">
    <location>
        <begin position="756"/>
        <end position="779"/>
    </location>
</feature>
<feature type="region of interest" description="Disordered" evidence="1">
    <location>
        <begin position="428"/>
        <end position="475"/>
    </location>
</feature>
<dbReference type="PANTHER" id="PTHR12323">
    <property type="entry name" value="SR-RELATED CTD ASSOCIATED FACTOR 6"/>
    <property type="match status" value="1"/>
</dbReference>
<dbReference type="GO" id="GO:0006396">
    <property type="term" value="P:RNA processing"/>
    <property type="evidence" value="ECO:0007669"/>
    <property type="project" value="InterPro"/>
</dbReference>
<feature type="compositionally biased region" description="Low complexity" evidence="1">
    <location>
        <begin position="726"/>
        <end position="735"/>
    </location>
</feature>
<dbReference type="Pfam" id="PF25127">
    <property type="entry name" value="DUF7819"/>
    <property type="match status" value="1"/>
</dbReference>
<dbReference type="InterPro" id="IPR056721">
    <property type="entry name" value="DUF7819"/>
</dbReference>
<feature type="compositionally biased region" description="Polar residues" evidence="1">
    <location>
        <begin position="740"/>
        <end position="755"/>
    </location>
</feature>
<dbReference type="GO" id="GO:0006874">
    <property type="term" value="P:intracellular calcium ion homeostasis"/>
    <property type="evidence" value="ECO:0007669"/>
    <property type="project" value="TreeGrafter"/>
</dbReference>
<evidence type="ECO:0000313" key="5">
    <source>
        <dbReference type="EMBL" id="KAK0395390.1"/>
    </source>
</evidence>
<dbReference type="PROSITE" id="PS50174">
    <property type="entry name" value="G_PATCH"/>
    <property type="match status" value="1"/>
</dbReference>
<feature type="domain" description="SURP motif" evidence="2">
    <location>
        <begin position="66"/>
        <end position="108"/>
    </location>
</feature>
<dbReference type="EMBL" id="JAUCMV010000005">
    <property type="protein sequence ID" value="KAK0395390.1"/>
    <property type="molecule type" value="Genomic_DNA"/>
</dbReference>
<dbReference type="PANTHER" id="PTHR12323:SF0">
    <property type="entry name" value="CALCIUM HOMEOSTASIS ENDOPLASMIC RETICULUM PROTEIN"/>
    <property type="match status" value="1"/>
</dbReference>
<evidence type="ECO:0000259" key="4">
    <source>
        <dbReference type="PROSITE" id="PS51391"/>
    </source>
</evidence>
<keyword evidence="6" id="KW-1185">Reference proteome</keyword>
<reference evidence="5" key="1">
    <citation type="submission" date="2023-06" db="EMBL/GenBank/DDBJ databases">
        <title>Genomic analysis of the entomopathogenic nematode Steinernema hermaphroditum.</title>
        <authorList>
            <person name="Schwarz E.M."/>
            <person name="Heppert J.K."/>
            <person name="Baniya A."/>
            <person name="Schwartz H.T."/>
            <person name="Tan C.-H."/>
            <person name="Antoshechkin I."/>
            <person name="Sternberg P.W."/>
            <person name="Goodrich-Blair H."/>
            <person name="Dillman A.R."/>
        </authorList>
    </citation>
    <scope>NUCLEOTIDE SEQUENCE</scope>
    <source>
        <strain evidence="5">PS9179</strain>
        <tissue evidence="5">Whole animal</tissue>
    </source>
</reference>
<evidence type="ECO:0000259" key="3">
    <source>
        <dbReference type="PROSITE" id="PS50174"/>
    </source>
</evidence>
<accession>A0AA39LFM8</accession>
<dbReference type="PROSITE" id="PS51391">
    <property type="entry name" value="CID"/>
    <property type="match status" value="1"/>
</dbReference>
<dbReference type="InterPro" id="IPR000061">
    <property type="entry name" value="Surp"/>
</dbReference>
<gene>
    <name evidence="5" type="ORF">QR680_001256</name>
</gene>
<evidence type="ECO:0000313" key="6">
    <source>
        <dbReference type="Proteomes" id="UP001175271"/>
    </source>
</evidence>
<organism evidence="5 6">
    <name type="scientific">Steinernema hermaphroditum</name>
    <dbReference type="NCBI Taxonomy" id="289476"/>
    <lineage>
        <taxon>Eukaryota</taxon>
        <taxon>Metazoa</taxon>
        <taxon>Ecdysozoa</taxon>
        <taxon>Nematoda</taxon>
        <taxon>Chromadorea</taxon>
        <taxon>Rhabditida</taxon>
        <taxon>Tylenchina</taxon>
        <taxon>Panagrolaimomorpha</taxon>
        <taxon>Strongyloidoidea</taxon>
        <taxon>Steinernematidae</taxon>
        <taxon>Steinernema</taxon>
    </lineage>
</organism>
<evidence type="ECO:0000256" key="1">
    <source>
        <dbReference type="SAM" id="MobiDB-lite"/>
    </source>
</evidence>
<dbReference type="SUPFAM" id="SSF109905">
    <property type="entry name" value="Surp module (SWAP domain)"/>
    <property type="match status" value="1"/>
</dbReference>
<dbReference type="SMART" id="SM00648">
    <property type="entry name" value="SWAP"/>
    <property type="match status" value="1"/>
</dbReference>
<dbReference type="Proteomes" id="UP001175271">
    <property type="component" value="Unassembled WGS sequence"/>
</dbReference>
<dbReference type="PROSITE" id="PS50128">
    <property type="entry name" value="SURP"/>
    <property type="match status" value="1"/>
</dbReference>
<dbReference type="InterPro" id="IPR006569">
    <property type="entry name" value="CID_dom"/>
</dbReference>
<dbReference type="Gene3D" id="1.25.40.90">
    <property type="match status" value="1"/>
</dbReference>
<comment type="caution">
    <text evidence="5">The sequence shown here is derived from an EMBL/GenBank/DDBJ whole genome shotgun (WGS) entry which is preliminary data.</text>
</comment>
<dbReference type="InterPro" id="IPR000467">
    <property type="entry name" value="G_patch_dom"/>
</dbReference>
<dbReference type="Gene3D" id="1.10.10.790">
    <property type="entry name" value="Surp module"/>
    <property type="match status" value="1"/>
</dbReference>
<dbReference type="InterPro" id="IPR008942">
    <property type="entry name" value="ENTH_VHS"/>
</dbReference>
<dbReference type="GO" id="GO:0048471">
    <property type="term" value="C:perinuclear region of cytoplasm"/>
    <property type="evidence" value="ECO:0007669"/>
    <property type="project" value="TreeGrafter"/>
</dbReference>
<name>A0AA39LFM8_9BILA</name>
<protein>
    <recommendedName>
        <fullName evidence="7">SURP motif domain-containing protein</fullName>
    </recommendedName>
</protein>
<evidence type="ECO:0008006" key="7">
    <source>
        <dbReference type="Google" id="ProtNLM"/>
    </source>
</evidence>
<feature type="compositionally biased region" description="Basic and acidic residues" evidence="1">
    <location>
        <begin position="437"/>
        <end position="447"/>
    </location>
</feature>
<feature type="domain" description="CID" evidence="4">
    <location>
        <begin position="204"/>
        <end position="347"/>
    </location>
</feature>